<sequence>MTNMTIRLRSTGKVTTVALSLAVLVGCDVTNPGPVLDEFLAVDASQQGLINGSIRSLAELVTYGAYTNALLAREVFPGGQTGAWGHNVTTQGGHILPGSYGNYWTDAVQARFIAETAIARFTDAGAPANKLYQAHLWAGYAYRVLGEWWCDAVIVSTDPSNTEPGVFESGTTTYFNRAVTNFSAALGLAANADEKSAALAGRAAAYAQLGDWTNAAGDASQVPDGFVFQIETGGEASFGGYMNHIYEAVEGALRSHTQDFTWFKDYYTTTGDPRVPWRDHPLYTLATASLSGFPGGSVPFHPQAKYMARTSPMNLASGWEMRLIEAEAALEAGNWTAAMVIINAVHTRNISDNDGNPLPQWVAADATEAWTFLKRERYIELWLEGRRASDERRWAANGTPGSLDTPDFESQSVLFSANPRSYCFDIPDAERDSNPNLPPAGG</sequence>
<feature type="domain" description="RagB/SusD" evidence="5">
    <location>
        <begin position="320"/>
        <end position="401"/>
    </location>
</feature>
<dbReference type="Pfam" id="PF07980">
    <property type="entry name" value="SusD_RagB"/>
    <property type="match status" value="1"/>
</dbReference>
<dbReference type="PROSITE" id="PS51257">
    <property type="entry name" value="PROKAR_LIPOPROTEIN"/>
    <property type="match status" value="1"/>
</dbReference>
<dbReference type="AlphaFoldDB" id="A0A381UBM7"/>
<dbReference type="SUPFAM" id="SSF48452">
    <property type="entry name" value="TPR-like"/>
    <property type="match status" value="1"/>
</dbReference>
<dbReference type="EMBL" id="UINC01006124">
    <property type="protein sequence ID" value="SVA25635.1"/>
    <property type="molecule type" value="Genomic_DNA"/>
</dbReference>
<evidence type="ECO:0000256" key="3">
    <source>
        <dbReference type="ARBA" id="ARBA00023136"/>
    </source>
</evidence>
<keyword evidence="2" id="KW-0732">Signal</keyword>
<evidence type="ECO:0000313" key="6">
    <source>
        <dbReference type="EMBL" id="SVA25635.1"/>
    </source>
</evidence>
<name>A0A381UBM7_9ZZZZ</name>
<evidence type="ECO:0000256" key="4">
    <source>
        <dbReference type="ARBA" id="ARBA00023237"/>
    </source>
</evidence>
<evidence type="ECO:0000259" key="5">
    <source>
        <dbReference type="Pfam" id="PF07980"/>
    </source>
</evidence>
<dbReference type="GO" id="GO:0009279">
    <property type="term" value="C:cell outer membrane"/>
    <property type="evidence" value="ECO:0007669"/>
    <property type="project" value="UniProtKB-SubCell"/>
</dbReference>
<comment type="subcellular location">
    <subcellularLocation>
        <location evidence="1">Cell outer membrane</location>
    </subcellularLocation>
</comment>
<organism evidence="6">
    <name type="scientific">marine metagenome</name>
    <dbReference type="NCBI Taxonomy" id="408172"/>
    <lineage>
        <taxon>unclassified sequences</taxon>
        <taxon>metagenomes</taxon>
        <taxon>ecological metagenomes</taxon>
    </lineage>
</organism>
<reference evidence="6" key="1">
    <citation type="submission" date="2018-05" db="EMBL/GenBank/DDBJ databases">
        <authorList>
            <person name="Lanie J.A."/>
            <person name="Ng W.-L."/>
            <person name="Kazmierczak K.M."/>
            <person name="Andrzejewski T.M."/>
            <person name="Davidsen T.M."/>
            <person name="Wayne K.J."/>
            <person name="Tettelin H."/>
            <person name="Glass J.I."/>
            <person name="Rusch D."/>
            <person name="Podicherti R."/>
            <person name="Tsui H.-C.T."/>
            <person name="Winkler M.E."/>
        </authorList>
    </citation>
    <scope>NUCLEOTIDE SEQUENCE</scope>
</reference>
<dbReference type="InterPro" id="IPR011990">
    <property type="entry name" value="TPR-like_helical_dom_sf"/>
</dbReference>
<evidence type="ECO:0000256" key="2">
    <source>
        <dbReference type="ARBA" id="ARBA00022729"/>
    </source>
</evidence>
<dbReference type="InterPro" id="IPR012944">
    <property type="entry name" value="SusD_RagB_dom"/>
</dbReference>
<dbReference type="Gene3D" id="1.25.40.390">
    <property type="match status" value="1"/>
</dbReference>
<protein>
    <recommendedName>
        <fullName evidence="5">RagB/SusD domain-containing protein</fullName>
    </recommendedName>
</protein>
<keyword evidence="3" id="KW-0472">Membrane</keyword>
<accession>A0A381UBM7</accession>
<gene>
    <name evidence="6" type="ORF">METZ01_LOCUS78489</name>
</gene>
<keyword evidence="4" id="KW-0998">Cell outer membrane</keyword>
<proteinExistence type="predicted"/>
<evidence type="ECO:0000256" key="1">
    <source>
        <dbReference type="ARBA" id="ARBA00004442"/>
    </source>
</evidence>